<dbReference type="Gene3D" id="1.20.1280.290">
    <property type="match status" value="2"/>
</dbReference>
<dbReference type="FunFam" id="1.20.1280.290:FF:000012">
    <property type="entry name" value="Vacuolar membrane PQ loop repeat protein"/>
    <property type="match status" value="1"/>
</dbReference>
<proteinExistence type="inferred from homology"/>
<comment type="subcellular location">
    <subcellularLocation>
        <location evidence="1">Membrane</location>
        <topology evidence="1">Multi-pass membrane protein</topology>
    </subcellularLocation>
</comment>
<feature type="transmembrane region" description="Helical" evidence="7">
    <location>
        <begin position="6"/>
        <end position="27"/>
    </location>
</feature>
<dbReference type="EMBL" id="KV921286">
    <property type="protein sequence ID" value="ORE20981.1"/>
    <property type="molecule type" value="Genomic_DNA"/>
</dbReference>
<dbReference type="InterPro" id="IPR051415">
    <property type="entry name" value="LAAT-1"/>
</dbReference>
<dbReference type="PANTHER" id="PTHR16201:SF44">
    <property type="entry name" value="SEVEN TRANSMEMBRANE PROTEIN 1"/>
    <property type="match status" value="1"/>
</dbReference>
<evidence type="ECO:0000256" key="2">
    <source>
        <dbReference type="ARBA" id="ARBA00022692"/>
    </source>
</evidence>
<accession>A0A1X0S9Z8</accession>
<dbReference type="FunFam" id="1.20.1280.290:FF:000009">
    <property type="entry name" value="PQ loop repeat family protein"/>
    <property type="match status" value="1"/>
</dbReference>
<dbReference type="AlphaFoldDB" id="A0A1X0S9Z8"/>
<protein>
    <submittedName>
        <fullName evidence="8">PQ-loop-domain-containing protein</fullName>
    </submittedName>
</protein>
<evidence type="ECO:0000256" key="6">
    <source>
        <dbReference type="ARBA" id="ARBA00050768"/>
    </source>
</evidence>
<evidence type="ECO:0000256" key="3">
    <source>
        <dbReference type="ARBA" id="ARBA00022989"/>
    </source>
</evidence>
<evidence type="ECO:0000256" key="4">
    <source>
        <dbReference type="ARBA" id="ARBA00023136"/>
    </source>
</evidence>
<feature type="transmembrane region" description="Helical" evidence="7">
    <location>
        <begin position="183"/>
        <end position="201"/>
    </location>
</feature>
<dbReference type="InterPro" id="IPR006603">
    <property type="entry name" value="PQ-loop_rpt"/>
</dbReference>
<feature type="transmembrane region" description="Helical" evidence="7">
    <location>
        <begin position="213"/>
        <end position="236"/>
    </location>
</feature>
<evidence type="ECO:0000313" key="9">
    <source>
        <dbReference type="Proteomes" id="UP000242381"/>
    </source>
</evidence>
<comment type="similarity">
    <text evidence="5">Belongs to the laat-1 family.</text>
</comment>
<dbReference type="Pfam" id="PF04193">
    <property type="entry name" value="PQ-loop"/>
    <property type="match status" value="2"/>
</dbReference>
<evidence type="ECO:0000256" key="1">
    <source>
        <dbReference type="ARBA" id="ARBA00004141"/>
    </source>
</evidence>
<evidence type="ECO:0000256" key="5">
    <source>
        <dbReference type="ARBA" id="ARBA00038039"/>
    </source>
</evidence>
<dbReference type="GO" id="GO:0015174">
    <property type="term" value="F:basic amino acid transmembrane transporter activity"/>
    <property type="evidence" value="ECO:0007669"/>
    <property type="project" value="UniProtKB-ARBA"/>
</dbReference>
<dbReference type="VEuPathDB" id="FungiDB:BCV72DRAFT_319081"/>
<evidence type="ECO:0000256" key="7">
    <source>
        <dbReference type="SAM" id="Phobius"/>
    </source>
</evidence>
<keyword evidence="2 7" id="KW-0812">Transmembrane</keyword>
<dbReference type="GO" id="GO:0098852">
    <property type="term" value="C:lytic vacuole membrane"/>
    <property type="evidence" value="ECO:0007669"/>
    <property type="project" value="UniProtKB-ARBA"/>
</dbReference>
<dbReference type="GO" id="GO:0034486">
    <property type="term" value="P:vacuolar transmembrane transport"/>
    <property type="evidence" value="ECO:0007669"/>
    <property type="project" value="UniProtKB-ARBA"/>
</dbReference>
<gene>
    <name evidence="8" type="ORF">BCV71DRAFT_69423</name>
</gene>
<feature type="transmembrane region" description="Helical" evidence="7">
    <location>
        <begin position="65"/>
        <end position="87"/>
    </location>
</feature>
<dbReference type="PANTHER" id="PTHR16201">
    <property type="entry name" value="SEVEN TRANSMEMBRANE PROTEIN 1-RELATED"/>
    <property type="match status" value="1"/>
</dbReference>
<keyword evidence="3 7" id="KW-1133">Transmembrane helix</keyword>
<feature type="transmembrane region" description="Helical" evidence="7">
    <location>
        <begin position="39"/>
        <end position="59"/>
    </location>
</feature>
<dbReference type="Proteomes" id="UP000242381">
    <property type="component" value="Unassembled WGS sequence"/>
</dbReference>
<name>A0A1X0S9Z8_RHIZD</name>
<dbReference type="OMA" id="LIMNASW"/>
<comment type="catalytic activity">
    <reaction evidence="6">
        <text>L-histidine(out) + L-arginine(in) = L-histidine(in) + L-arginine(out)</text>
        <dbReference type="Rhea" id="RHEA:71063"/>
        <dbReference type="ChEBI" id="CHEBI:32682"/>
        <dbReference type="ChEBI" id="CHEBI:57595"/>
    </reaction>
</comment>
<reference evidence="8 9" key="1">
    <citation type="journal article" date="2016" name="Proc. Natl. Acad. Sci. U.S.A.">
        <title>Lipid metabolic changes in an early divergent fungus govern the establishment of a mutualistic symbiosis with endobacteria.</title>
        <authorList>
            <person name="Lastovetsky O.A."/>
            <person name="Gaspar M.L."/>
            <person name="Mondo S.J."/>
            <person name="LaButti K.M."/>
            <person name="Sandor L."/>
            <person name="Grigoriev I.V."/>
            <person name="Henry S.A."/>
            <person name="Pawlowska T.E."/>
        </authorList>
    </citation>
    <scope>NUCLEOTIDE SEQUENCE [LARGE SCALE GENOMIC DNA]</scope>
    <source>
        <strain evidence="8 9">ATCC 11559</strain>
    </source>
</reference>
<dbReference type="SMART" id="SM00679">
    <property type="entry name" value="CTNS"/>
    <property type="match status" value="2"/>
</dbReference>
<keyword evidence="4 7" id="KW-0472">Membrane</keyword>
<organism evidence="8 9">
    <name type="scientific">Rhizopus microsporus</name>
    <dbReference type="NCBI Taxonomy" id="58291"/>
    <lineage>
        <taxon>Eukaryota</taxon>
        <taxon>Fungi</taxon>
        <taxon>Fungi incertae sedis</taxon>
        <taxon>Mucoromycota</taxon>
        <taxon>Mucoromycotina</taxon>
        <taxon>Mucoromycetes</taxon>
        <taxon>Mucorales</taxon>
        <taxon>Mucorineae</taxon>
        <taxon>Rhizopodaceae</taxon>
        <taxon>Rhizopus</taxon>
    </lineage>
</organism>
<feature type="transmembrane region" description="Helical" evidence="7">
    <location>
        <begin position="115"/>
        <end position="137"/>
    </location>
</feature>
<sequence>MDKIEASSIAGYASILLWLIVFIPQLFENYKRKSGDGLSIVFLFVWLLGDIFNLIGVVMEDLMLTMFLLALWYTVADIGLIWQVIYYQQVTLYTKLKQEESSNESTDMAVKKSALWINLVGLSVLITVVVVSCYAYNSDLFNNSNSTLSGLIGWASAVLYIGSRLPQIIKNWKAQSTEGLSSGMFICALFGNFSFTLSIFLKSTEKPYILQNLPWIVGSLGTIIFDIMIFLQFCVFHRRKLKHRSD</sequence>
<feature type="transmembrane region" description="Helical" evidence="7">
    <location>
        <begin position="143"/>
        <end position="162"/>
    </location>
</feature>
<evidence type="ECO:0000313" key="8">
    <source>
        <dbReference type="EMBL" id="ORE20981.1"/>
    </source>
</evidence>